<evidence type="ECO:0000256" key="2">
    <source>
        <dbReference type="SAM" id="Phobius"/>
    </source>
</evidence>
<feature type="transmembrane region" description="Helical" evidence="2">
    <location>
        <begin position="285"/>
        <end position="304"/>
    </location>
</feature>
<dbReference type="EMBL" id="JADGJD010000959">
    <property type="protein sequence ID" value="KAJ3047444.1"/>
    <property type="molecule type" value="Genomic_DNA"/>
</dbReference>
<evidence type="ECO:0000256" key="1">
    <source>
        <dbReference type="SAM" id="MobiDB-lite"/>
    </source>
</evidence>
<feature type="transmembrane region" description="Helical" evidence="2">
    <location>
        <begin position="205"/>
        <end position="230"/>
    </location>
</feature>
<feature type="compositionally biased region" description="Basic residues" evidence="1">
    <location>
        <begin position="374"/>
        <end position="391"/>
    </location>
</feature>
<evidence type="ECO:0000313" key="4">
    <source>
        <dbReference type="Proteomes" id="UP001212841"/>
    </source>
</evidence>
<feature type="compositionally biased region" description="Basic and acidic residues" evidence="1">
    <location>
        <begin position="439"/>
        <end position="448"/>
    </location>
</feature>
<dbReference type="PANTHER" id="PTHR16189">
    <property type="entry name" value="TRANSMEMBRANE PROTEIN 104-RELATED"/>
    <property type="match status" value="1"/>
</dbReference>
<feature type="transmembrane region" description="Helical" evidence="2">
    <location>
        <begin position="310"/>
        <end position="332"/>
    </location>
</feature>
<accession>A0AAD5S9A5</accession>
<feature type="transmembrane region" description="Helical" evidence="2">
    <location>
        <begin position="172"/>
        <end position="193"/>
    </location>
</feature>
<keyword evidence="2" id="KW-0472">Membrane</keyword>
<reference evidence="3" key="1">
    <citation type="submission" date="2020-05" db="EMBL/GenBank/DDBJ databases">
        <title>Phylogenomic resolution of chytrid fungi.</title>
        <authorList>
            <person name="Stajich J.E."/>
            <person name="Amses K."/>
            <person name="Simmons R."/>
            <person name="Seto K."/>
            <person name="Myers J."/>
            <person name="Bonds A."/>
            <person name="Quandt C.A."/>
            <person name="Barry K."/>
            <person name="Liu P."/>
            <person name="Grigoriev I."/>
            <person name="Longcore J.E."/>
            <person name="James T.Y."/>
        </authorList>
    </citation>
    <scope>NUCLEOTIDE SEQUENCE</scope>
    <source>
        <strain evidence="3">JEL0318</strain>
    </source>
</reference>
<organism evidence="3 4">
    <name type="scientific">Rhizophlyctis rosea</name>
    <dbReference type="NCBI Taxonomy" id="64517"/>
    <lineage>
        <taxon>Eukaryota</taxon>
        <taxon>Fungi</taxon>
        <taxon>Fungi incertae sedis</taxon>
        <taxon>Chytridiomycota</taxon>
        <taxon>Chytridiomycota incertae sedis</taxon>
        <taxon>Chytridiomycetes</taxon>
        <taxon>Rhizophlyctidales</taxon>
        <taxon>Rhizophlyctidaceae</taxon>
        <taxon>Rhizophlyctis</taxon>
    </lineage>
</organism>
<dbReference type="Proteomes" id="UP001212841">
    <property type="component" value="Unassembled WGS sequence"/>
</dbReference>
<feature type="compositionally biased region" description="Basic and acidic residues" evidence="1">
    <location>
        <begin position="528"/>
        <end position="541"/>
    </location>
</feature>
<gene>
    <name evidence="3" type="ORF">HK097_011525</name>
</gene>
<protein>
    <recommendedName>
        <fullName evidence="5">Amino acid transporter transmembrane domain-containing protein</fullName>
    </recommendedName>
</protein>
<keyword evidence="2" id="KW-0812">Transmembrane</keyword>
<feature type="compositionally biased region" description="Basic and acidic residues" evidence="1">
    <location>
        <begin position="499"/>
        <end position="512"/>
    </location>
</feature>
<feature type="region of interest" description="Disordered" evidence="1">
    <location>
        <begin position="371"/>
        <end position="412"/>
    </location>
</feature>
<feature type="transmembrane region" description="Helical" evidence="2">
    <location>
        <begin position="250"/>
        <end position="273"/>
    </location>
</feature>
<dbReference type="AlphaFoldDB" id="A0AAD5S9A5"/>
<sequence length="584" mass="63244">MASTMRRNGLAFGRSGTINKGTVEFATLINFYFTPHIHILGQLLLYGALQATAMQSIVLVSQAFDNILINIFGKTCALAMSGEAKGWLCVVQEATASSPSPFGSVMILFSLGSLITLLLSIPLGIMNLDDNIMIQIVAFCLAMCIGLEWIGASIVNGLDTSRVPTFGEPSGFAQAIGPVLLNLGFTTVVPSWVNIKKKTVNAQAVVYSSTGIATAFYILMGIFTALGFSIDPISQNLMPALLSSNTVNKVFAYAFTLVMLLPAIPVCFIVTKINLVQNKVTGTKVATLLAQVLPWLMVIPLQTGSAMKPFMTWTSLIFVSTANFIIPLAIYLKCLKFRRAYNSDRVLTPKQRELLKAIHWSSSTIQDYISGKRAGAHGRRRRRRRETKRKREPVALLDNDIDESQPPSQHADAPAIVLSASEGIDGGGAVTGDLGEGNMRVDTDEGGRGRQGTGASWKSGDSAGRVRKTVKIDVPPEAEETSSEDEVHLHGDEAEEEELRSRPGLGEKRPSFFERMGTLGRRGTLNRLEGEEKAFRRDSLKSDTSASETSGSEGVGGGEGVETEEEEEPSYLKEDVPDPDAEMK</sequence>
<feature type="non-terminal residue" evidence="3">
    <location>
        <position position="1"/>
    </location>
</feature>
<proteinExistence type="predicted"/>
<evidence type="ECO:0008006" key="5">
    <source>
        <dbReference type="Google" id="ProtNLM"/>
    </source>
</evidence>
<keyword evidence="4" id="KW-1185">Reference proteome</keyword>
<comment type="caution">
    <text evidence="3">The sequence shown here is derived from an EMBL/GenBank/DDBJ whole genome shotgun (WGS) entry which is preliminary data.</text>
</comment>
<evidence type="ECO:0000313" key="3">
    <source>
        <dbReference type="EMBL" id="KAJ3047444.1"/>
    </source>
</evidence>
<feature type="compositionally biased region" description="Basic and acidic residues" evidence="1">
    <location>
        <begin position="570"/>
        <end position="584"/>
    </location>
</feature>
<keyword evidence="2" id="KW-1133">Transmembrane helix</keyword>
<dbReference type="PANTHER" id="PTHR16189:SF3">
    <property type="entry name" value="AMINO ACID TRANSPORTER TRANSMEMBRANE DOMAIN-CONTAINING PROTEIN"/>
    <property type="match status" value="1"/>
</dbReference>
<feature type="region of interest" description="Disordered" evidence="1">
    <location>
        <begin position="427"/>
        <end position="584"/>
    </location>
</feature>
<feature type="transmembrane region" description="Helical" evidence="2">
    <location>
        <begin position="105"/>
        <end position="125"/>
    </location>
</feature>
<name>A0AAD5S9A5_9FUNG</name>
<feature type="transmembrane region" description="Helical" evidence="2">
    <location>
        <begin position="132"/>
        <end position="152"/>
    </location>
</feature>